<dbReference type="Pfam" id="PF12949">
    <property type="entry name" value="HeH"/>
    <property type="match status" value="1"/>
</dbReference>
<dbReference type="InterPro" id="IPR025856">
    <property type="entry name" value="HeH/LEM_domain"/>
</dbReference>
<reference evidence="10 11" key="1">
    <citation type="journal article" date="2024" name="Commun. Biol.">
        <title>Comparative genomic analysis of thermophilic fungi reveals convergent evolutionary adaptations and gene losses.</title>
        <authorList>
            <person name="Steindorff A.S."/>
            <person name="Aguilar-Pontes M.V."/>
            <person name="Robinson A.J."/>
            <person name="Andreopoulos B."/>
            <person name="LaButti K."/>
            <person name="Kuo A."/>
            <person name="Mondo S."/>
            <person name="Riley R."/>
            <person name="Otillar R."/>
            <person name="Haridas S."/>
            <person name="Lipzen A."/>
            <person name="Grimwood J."/>
            <person name="Schmutz J."/>
            <person name="Clum A."/>
            <person name="Reid I.D."/>
            <person name="Moisan M.C."/>
            <person name="Butler G."/>
            <person name="Nguyen T.T.M."/>
            <person name="Dewar K."/>
            <person name="Conant G."/>
            <person name="Drula E."/>
            <person name="Henrissat B."/>
            <person name="Hansel C."/>
            <person name="Singer S."/>
            <person name="Hutchinson M.I."/>
            <person name="de Vries R.P."/>
            <person name="Natvig D.O."/>
            <person name="Powell A.J."/>
            <person name="Tsang A."/>
            <person name="Grigoriev I.V."/>
        </authorList>
    </citation>
    <scope>NUCLEOTIDE SEQUENCE [LARGE SCALE GENOMIC DNA]</scope>
    <source>
        <strain evidence="10 11">ATCC 24622</strain>
    </source>
</reference>
<name>A0ABR3Y7J5_9PEZI</name>
<keyword evidence="5" id="KW-0472">Membrane</keyword>
<keyword evidence="11" id="KW-1185">Reference proteome</keyword>
<keyword evidence="6" id="KW-0539">Nucleus</keyword>
<dbReference type="Gene3D" id="1.10.10.1180">
    <property type="entry name" value="MAN1, winged-helix domain"/>
    <property type="match status" value="1"/>
</dbReference>
<feature type="compositionally biased region" description="Low complexity" evidence="7">
    <location>
        <begin position="198"/>
        <end position="210"/>
    </location>
</feature>
<feature type="domain" description="HeH/LEM" evidence="9">
    <location>
        <begin position="16"/>
        <end position="50"/>
    </location>
</feature>
<dbReference type="PANTHER" id="PTHR47808:SF2">
    <property type="entry name" value="LEM DOMAIN-CONTAINING PROTEIN 2"/>
    <property type="match status" value="1"/>
</dbReference>
<dbReference type="Gene3D" id="1.10.720.40">
    <property type="match status" value="1"/>
</dbReference>
<comment type="caution">
    <text evidence="10">The sequence shown here is derived from an EMBL/GenBank/DDBJ whole genome shotgun (WGS) entry which is preliminary data.</text>
</comment>
<evidence type="ECO:0000256" key="2">
    <source>
        <dbReference type="ARBA" id="ARBA00022553"/>
    </source>
</evidence>
<keyword evidence="2" id="KW-0597">Phosphoprotein</keyword>
<feature type="domain" description="Man1/Src1-like C-terminal" evidence="8">
    <location>
        <begin position="322"/>
        <end position="657"/>
    </location>
</feature>
<organism evidence="10 11">
    <name type="scientific">Phialemonium thermophilum</name>
    <dbReference type="NCBI Taxonomy" id="223376"/>
    <lineage>
        <taxon>Eukaryota</taxon>
        <taxon>Fungi</taxon>
        <taxon>Dikarya</taxon>
        <taxon>Ascomycota</taxon>
        <taxon>Pezizomycotina</taxon>
        <taxon>Sordariomycetes</taxon>
        <taxon>Sordariomycetidae</taxon>
        <taxon>Cephalothecales</taxon>
        <taxon>Cephalothecaceae</taxon>
        <taxon>Phialemonium</taxon>
    </lineage>
</organism>
<dbReference type="PANTHER" id="PTHR47808">
    <property type="entry name" value="INNER NUCLEAR MEMBRANE PROTEIN HEH2-RELATED"/>
    <property type="match status" value="1"/>
</dbReference>
<evidence type="ECO:0000256" key="5">
    <source>
        <dbReference type="ARBA" id="ARBA00023136"/>
    </source>
</evidence>
<feature type="region of interest" description="Disordered" evidence="7">
    <location>
        <begin position="663"/>
        <end position="708"/>
    </location>
</feature>
<keyword evidence="3" id="KW-0812">Transmembrane</keyword>
<feature type="region of interest" description="Disordered" evidence="7">
    <location>
        <begin position="63"/>
        <end position="248"/>
    </location>
</feature>
<sequence length="708" mass="78244">MSDSESVDYLQTEFDPWSLTVPRLRSILVTHNIQYPATAKKQQLVDLFNEHVVPQSKKYLAARARARRTSKGIVDAGSRETPGSDEDHGWMPPPTLSRARSPKKTSRSSKRASEDLGPDAVAAHAPAASTRKRQSRSASAQVIGASDTDTGTDADARSARRSRRTTPAVKLESVEDDGFFKPSPEADNVFTRDNPFQSGSSPVVPPNSSSSRRKTAGPESLRPKTPTMGRRRTEGPADDGADPRLSSTFEIPLKSLVRTPRRSVEPAIGAEAEVDAGEEFTPEAQLELAQEEARDRARGIVRRQNAQPPNRRTNLATPIWVLLITLLAAYAAWYRQEKIAVGYCGLGKPTTPIISDNLQLPDWAVALVEPQCEPCPAHAYCYEDFSVRCEPDFVLKPHPLSFGGLVPLPPTCEPDGEKVRRVKAVADRTVEELRERRAKFECGEPVNGQGEQLESPAIQEQELKETISQRRSKRMNAEEFEDLWAAAIGEVKAREEVEVIVEDPTGDTGGFPTTRLSSTSLARLPIICAVRRSVKLALARHRLSIGGLIVAVLSALYARARYRAHRATAAQIPGLVNLVLERLAAQKELAFEEGDEDAFLFLPNLRDDVLRATHSLAERERIWQRVRAVVEQNSNVRTGQREGRNGEVGRAWEWIGPSSVGAFEGGTRRRKSGRVSWGPDVKGEGEQPEADTKSGLLHQRWEESRPIY</sequence>
<proteinExistence type="predicted"/>
<evidence type="ECO:0000259" key="8">
    <source>
        <dbReference type="Pfam" id="PF09402"/>
    </source>
</evidence>
<accession>A0ABR3Y7J5</accession>
<dbReference type="Pfam" id="PF09402">
    <property type="entry name" value="MSC"/>
    <property type="match status" value="1"/>
</dbReference>
<feature type="compositionally biased region" description="Basic residues" evidence="7">
    <location>
        <begin position="100"/>
        <end position="110"/>
    </location>
</feature>
<comment type="subcellular location">
    <subcellularLocation>
        <location evidence="1">Nucleus inner membrane</location>
    </subcellularLocation>
</comment>
<dbReference type="EMBL" id="JAZHXJ010000002">
    <property type="protein sequence ID" value="KAL1884281.1"/>
    <property type="molecule type" value="Genomic_DNA"/>
</dbReference>
<feature type="compositionally biased region" description="Low complexity" evidence="7">
    <location>
        <begin position="144"/>
        <end position="153"/>
    </location>
</feature>
<dbReference type="InterPro" id="IPR018996">
    <property type="entry name" value="Man1/Src1-like_C"/>
</dbReference>
<evidence type="ECO:0000256" key="4">
    <source>
        <dbReference type="ARBA" id="ARBA00022989"/>
    </source>
</evidence>
<dbReference type="InterPro" id="IPR041885">
    <property type="entry name" value="MAN1_winged_helix_dom"/>
</dbReference>
<evidence type="ECO:0000256" key="7">
    <source>
        <dbReference type="SAM" id="MobiDB-lite"/>
    </source>
</evidence>
<feature type="compositionally biased region" description="Basic and acidic residues" evidence="7">
    <location>
        <begin position="699"/>
        <end position="708"/>
    </location>
</feature>
<evidence type="ECO:0000313" key="10">
    <source>
        <dbReference type="EMBL" id="KAL1884281.1"/>
    </source>
</evidence>
<keyword evidence="4" id="KW-1133">Transmembrane helix</keyword>
<protein>
    <submittedName>
        <fullName evidence="10">Uncharacterized protein</fullName>
    </submittedName>
</protein>
<evidence type="ECO:0000313" key="11">
    <source>
        <dbReference type="Proteomes" id="UP001586593"/>
    </source>
</evidence>
<evidence type="ECO:0000256" key="1">
    <source>
        <dbReference type="ARBA" id="ARBA00004540"/>
    </source>
</evidence>
<dbReference type="CDD" id="cd12935">
    <property type="entry name" value="LEM_like"/>
    <property type="match status" value="1"/>
</dbReference>
<evidence type="ECO:0000256" key="6">
    <source>
        <dbReference type="ARBA" id="ARBA00023242"/>
    </source>
</evidence>
<dbReference type="Proteomes" id="UP001586593">
    <property type="component" value="Unassembled WGS sequence"/>
</dbReference>
<dbReference type="InterPro" id="IPR044780">
    <property type="entry name" value="Heh2/Src1"/>
</dbReference>
<evidence type="ECO:0000259" key="9">
    <source>
        <dbReference type="Pfam" id="PF12949"/>
    </source>
</evidence>
<gene>
    <name evidence="10" type="ORF">VTK73DRAFT_3265</name>
</gene>
<dbReference type="InterPro" id="IPR011015">
    <property type="entry name" value="LEM/LEM-like_dom_sf"/>
</dbReference>
<evidence type="ECO:0000256" key="3">
    <source>
        <dbReference type="ARBA" id="ARBA00022692"/>
    </source>
</evidence>